<evidence type="ECO:0000313" key="1">
    <source>
        <dbReference type="EMBL" id="GEO36433.1"/>
    </source>
</evidence>
<sequence length="82" mass="8611">MTEALNSPDIPDGLGDALDLVRTLWDEDAGGGLPQRIVAWAMMIEAVDRLTVLHGPAAMAGMLDKLKLAVIETPGSAQGTIQ</sequence>
<reference evidence="1 2" key="1">
    <citation type="submission" date="2019-07" db="EMBL/GenBank/DDBJ databases">
        <title>Whole genome shotgun sequence of Skermanella aerolata NBRC 106429.</title>
        <authorList>
            <person name="Hosoyama A."/>
            <person name="Uohara A."/>
            <person name="Ohji S."/>
            <person name="Ichikawa N."/>
        </authorList>
    </citation>
    <scope>NUCLEOTIDE SEQUENCE [LARGE SCALE GENOMIC DNA]</scope>
    <source>
        <strain evidence="1 2">NBRC 106429</strain>
    </source>
</reference>
<protein>
    <submittedName>
        <fullName evidence="1">Uncharacterized protein</fullName>
    </submittedName>
</protein>
<gene>
    <name evidence="1" type="ORF">SAE02_05810</name>
</gene>
<dbReference type="EMBL" id="BJYZ01000002">
    <property type="protein sequence ID" value="GEO36433.1"/>
    <property type="molecule type" value="Genomic_DNA"/>
</dbReference>
<organism evidence="1 2">
    <name type="scientific">Skermanella aerolata</name>
    <dbReference type="NCBI Taxonomy" id="393310"/>
    <lineage>
        <taxon>Bacteria</taxon>
        <taxon>Pseudomonadati</taxon>
        <taxon>Pseudomonadota</taxon>
        <taxon>Alphaproteobacteria</taxon>
        <taxon>Rhodospirillales</taxon>
        <taxon>Azospirillaceae</taxon>
        <taxon>Skermanella</taxon>
    </lineage>
</organism>
<proteinExistence type="predicted"/>
<dbReference type="RefSeq" id="WP_244619398.1">
    <property type="nucleotide sequence ID" value="NZ_BJYZ01000002.1"/>
</dbReference>
<comment type="caution">
    <text evidence="1">The sequence shown here is derived from an EMBL/GenBank/DDBJ whole genome shotgun (WGS) entry which is preliminary data.</text>
</comment>
<name>A0A512DIX4_9PROT</name>
<keyword evidence="2" id="KW-1185">Reference proteome</keyword>
<evidence type="ECO:0000313" key="2">
    <source>
        <dbReference type="Proteomes" id="UP000321523"/>
    </source>
</evidence>
<dbReference type="AlphaFoldDB" id="A0A512DIX4"/>
<accession>A0A512DIX4</accession>
<dbReference type="Proteomes" id="UP000321523">
    <property type="component" value="Unassembled WGS sequence"/>
</dbReference>